<organism evidence="3 4">
    <name type="scientific">Isoalcanivorax pacificus W11-5</name>
    <dbReference type="NCBI Taxonomy" id="391936"/>
    <lineage>
        <taxon>Bacteria</taxon>
        <taxon>Pseudomonadati</taxon>
        <taxon>Pseudomonadota</taxon>
        <taxon>Gammaproteobacteria</taxon>
        <taxon>Oceanospirillales</taxon>
        <taxon>Alcanivoracaceae</taxon>
        <taxon>Isoalcanivorax</taxon>
    </lineage>
</organism>
<dbReference type="InterPro" id="IPR051532">
    <property type="entry name" value="Ester_Hydrolysis_Enzymes"/>
</dbReference>
<evidence type="ECO:0000313" key="3">
    <source>
        <dbReference type="EMBL" id="AJD47948.1"/>
    </source>
</evidence>
<dbReference type="Pfam" id="PF13472">
    <property type="entry name" value="Lipase_GDSL_2"/>
    <property type="match status" value="1"/>
</dbReference>
<keyword evidence="4" id="KW-1185">Reference proteome</keyword>
<dbReference type="Gene3D" id="3.40.50.1110">
    <property type="entry name" value="SGNH hydrolase"/>
    <property type="match status" value="1"/>
</dbReference>
<feature type="signal peptide" evidence="1">
    <location>
        <begin position="1"/>
        <end position="21"/>
    </location>
</feature>
<protein>
    <submittedName>
        <fullName evidence="3">Lipolytic protein</fullName>
    </submittedName>
</protein>
<evidence type="ECO:0000256" key="1">
    <source>
        <dbReference type="SAM" id="SignalP"/>
    </source>
</evidence>
<dbReference type="STRING" id="391936.S7S_07660"/>
<dbReference type="Proteomes" id="UP000006764">
    <property type="component" value="Chromosome"/>
</dbReference>
<name>A0A0B4XNB8_9GAMM</name>
<keyword evidence="1" id="KW-0732">Signal</keyword>
<feature type="chain" id="PRO_5002097710" evidence="1">
    <location>
        <begin position="22"/>
        <end position="205"/>
    </location>
</feature>
<dbReference type="InterPro" id="IPR036514">
    <property type="entry name" value="SGNH_hydro_sf"/>
</dbReference>
<proteinExistence type="predicted"/>
<dbReference type="AlphaFoldDB" id="A0A0B4XNB8"/>
<dbReference type="InterPro" id="IPR013830">
    <property type="entry name" value="SGNH_hydro"/>
</dbReference>
<evidence type="ECO:0000259" key="2">
    <source>
        <dbReference type="Pfam" id="PF13472"/>
    </source>
</evidence>
<dbReference type="EMBL" id="CP004387">
    <property type="protein sequence ID" value="AJD47948.1"/>
    <property type="molecule type" value="Genomic_DNA"/>
</dbReference>
<reference evidence="3 4" key="1">
    <citation type="journal article" date="2012" name="J. Bacteriol.">
        <title>Genome sequence of an alkane-degrading bacterium, Alcanivorax pacificus type strain W11-5, isolated from deep sea sediment.</title>
        <authorList>
            <person name="Lai Q."/>
            <person name="Shao Z."/>
        </authorList>
    </citation>
    <scope>NUCLEOTIDE SEQUENCE [LARGE SCALE GENOMIC DNA]</scope>
    <source>
        <strain evidence="3 4">W11-5</strain>
    </source>
</reference>
<dbReference type="KEGG" id="apac:S7S_07660"/>
<dbReference type="CDD" id="cd01822">
    <property type="entry name" value="Lysophospholipase_L1_like"/>
    <property type="match status" value="1"/>
</dbReference>
<dbReference type="PANTHER" id="PTHR30383">
    <property type="entry name" value="THIOESTERASE 1/PROTEASE 1/LYSOPHOSPHOLIPASE L1"/>
    <property type="match status" value="1"/>
</dbReference>
<dbReference type="SUPFAM" id="SSF52266">
    <property type="entry name" value="SGNH hydrolase"/>
    <property type="match status" value="1"/>
</dbReference>
<dbReference type="HOGENOM" id="CLU_051180_3_0_6"/>
<dbReference type="PANTHER" id="PTHR30383:SF24">
    <property type="entry name" value="THIOESTERASE 1_PROTEASE 1_LYSOPHOSPHOLIPASE L1"/>
    <property type="match status" value="1"/>
</dbReference>
<sequence>MRLGSALLCGCLTAVASIASADILVVGDSISAAYGIDKSAGWVSLLEQKLEGECATLNVYNASVSGETSAGGAARLPALLAAHTPSVVVIELGGNDGLRGMPPVQMKQNLVRMITVSREAGAEPLLFGMRIPPNYGEAYTRMFEAVFTQVAQEQEVPLLPFFLDGVGGEPSLMQEDGIHPVASAQPRLLENAWTLLADVVRRHCE</sequence>
<evidence type="ECO:0000313" key="4">
    <source>
        <dbReference type="Proteomes" id="UP000006764"/>
    </source>
</evidence>
<dbReference type="OrthoDB" id="9786188at2"/>
<feature type="domain" description="SGNH hydrolase-type esterase" evidence="2">
    <location>
        <begin position="25"/>
        <end position="181"/>
    </location>
</feature>
<dbReference type="RefSeq" id="WP_008735703.1">
    <property type="nucleotide sequence ID" value="NZ_CP004387.1"/>
</dbReference>
<dbReference type="GO" id="GO:0004622">
    <property type="term" value="F:phosphatidylcholine lysophospholipase activity"/>
    <property type="evidence" value="ECO:0007669"/>
    <property type="project" value="TreeGrafter"/>
</dbReference>
<gene>
    <name evidence="3" type="ORF">S7S_07660</name>
</gene>
<accession>A0A0B4XNB8</accession>